<dbReference type="STRING" id="1777140.AWB79_07517"/>
<dbReference type="InterPro" id="IPR010679">
    <property type="entry name" value="DUF1254"/>
</dbReference>
<evidence type="ECO:0000313" key="3">
    <source>
        <dbReference type="EMBL" id="SAK97775.1"/>
    </source>
</evidence>
<accession>A0A158DT59</accession>
<dbReference type="InterPro" id="IPR037049">
    <property type="entry name" value="DUF1214_C_sf"/>
</dbReference>
<dbReference type="PANTHER" id="PTHR36509:SF2">
    <property type="entry name" value="BLL3101 PROTEIN"/>
    <property type="match status" value="1"/>
</dbReference>
<dbReference type="AlphaFoldDB" id="A0A158DT59"/>
<dbReference type="Proteomes" id="UP000054851">
    <property type="component" value="Unassembled WGS sequence"/>
</dbReference>
<dbReference type="Pfam" id="PF06863">
    <property type="entry name" value="DUF1254"/>
    <property type="match status" value="1"/>
</dbReference>
<dbReference type="Gene3D" id="2.60.120.600">
    <property type="entry name" value="Domain of unknown function DUF1214, C-terminal domain"/>
    <property type="match status" value="1"/>
</dbReference>
<comment type="caution">
    <text evidence="3">The sequence shown here is derived from an EMBL/GenBank/DDBJ whole genome shotgun (WGS) entry which is preliminary data.</text>
</comment>
<evidence type="ECO:0000256" key="1">
    <source>
        <dbReference type="SAM" id="SignalP"/>
    </source>
</evidence>
<dbReference type="SUPFAM" id="SSF160935">
    <property type="entry name" value="VPA0735-like"/>
    <property type="match status" value="1"/>
</dbReference>
<reference evidence="3" key="1">
    <citation type="submission" date="2016-01" db="EMBL/GenBank/DDBJ databases">
        <authorList>
            <person name="Peeters C."/>
        </authorList>
    </citation>
    <scope>NUCLEOTIDE SEQUENCE</scope>
    <source>
        <strain evidence="3">LMG 29322</strain>
    </source>
</reference>
<name>A0A158DT59_9BURK</name>
<dbReference type="RefSeq" id="WP_082862598.1">
    <property type="nucleotide sequence ID" value="NZ_FCOA02000060.1"/>
</dbReference>
<keyword evidence="1" id="KW-0732">Signal</keyword>
<dbReference type="PANTHER" id="PTHR36509">
    <property type="entry name" value="BLL3101 PROTEIN"/>
    <property type="match status" value="1"/>
</dbReference>
<evidence type="ECO:0000259" key="2">
    <source>
        <dbReference type="Pfam" id="PF06863"/>
    </source>
</evidence>
<feature type="domain" description="DUF1254" evidence="2">
    <location>
        <begin position="56"/>
        <end position="125"/>
    </location>
</feature>
<proteinExistence type="predicted"/>
<feature type="signal peptide" evidence="1">
    <location>
        <begin position="1"/>
        <end position="17"/>
    </location>
</feature>
<sequence length="287" mass="31371">MKTTMIFAVLLSTANFAAAQTQPSADATVPVTVDNFVRAESDLYFSAVVVKDGAFGKFHHNRELSPLDDQKVIRQNRDTMYSVAVFDLDAGPVTITLPNAGKRFMSMQVITEDQYTPPAIYVPGPHILTRQKVGTRYVLVAIRTLVNPSDQEDVKTVHALQDAVKVSQNGGPGRFEVPKWDPASEKKVREALLVLASTVKDTSRAFGLKGEVDPVQRLIGAASAWGANPPKDATYLNVVPTKNDGTTVYKMKVDHVPVDGFWSVSVYNADGFFQAVSRLKRNGGFNV</sequence>
<gene>
    <name evidence="3" type="ORF">AWB79_07517</name>
</gene>
<organism evidence="3 4">
    <name type="scientific">Caballeronia hypogeia</name>
    <dbReference type="NCBI Taxonomy" id="1777140"/>
    <lineage>
        <taxon>Bacteria</taxon>
        <taxon>Pseudomonadati</taxon>
        <taxon>Pseudomonadota</taxon>
        <taxon>Betaproteobacteria</taxon>
        <taxon>Burkholderiales</taxon>
        <taxon>Burkholderiaceae</taxon>
        <taxon>Caballeronia</taxon>
    </lineage>
</organism>
<protein>
    <recommendedName>
        <fullName evidence="2">DUF1254 domain-containing protein</fullName>
    </recommendedName>
</protein>
<feature type="chain" id="PRO_5007624481" description="DUF1254 domain-containing protein" evidence="1">
    <location>
        <begin position="18"/>
        <end position="287"/>
    </location>
</feature>
<evidence type="ECO:0000313" key="4">
    <source>
        <dbReference type="Proteomes" id="UP000054851"/>
    </source>
</evidence>
<dbReference type="InterPro" id="IPR037050">
    <property type="entry name" value="DUF1254_sf"/>
</dbReference>
<dbReference type="Gene3D" id="2.60.40.1610">
    <property type="entry name" value="Domain of unknown function DUF1254"/>
    <property type="match status" value="1"/>
</dbReference>
<keyword evidence="4" id="KW-1185">Reference proteome</keyword>
<dbReference type="EMBL" id="FCOA02000060">
    <property type="protein sequence ID" value="SAK97775.1"/>
    <property type="molecule type" value="Genomic_DNA"/>
</dbReference>